<dbReference type="InterPro" id="IPR037033">
    <property type="entry name" value="DNA-dir_RNAP_su2_hyb_sf"/>
</dbReference>
<dbReference type="Pfam" id="PF04560">
    <property type="entry name" value="RNA_pol_Rpb2_7"/>
    <property type="match status" value="1"/>
</dbReference>
<protein>
    <recommendedName>
        <fullName evidence="15">DNA-directed RNA polymerase subunit beta</fullName>
        <ecNumber evidence="15">2.7.7.6</ecNumber>
    </recommendedName>
</protein>
<organism evidence="20 21">
    <name type="scientific">Methanocaldococcus villosus KIN24-T80</name>
    <dbReference type="NCBI Taxonomy" id="1069083"/>
    <lineage>
        <taxon>Archaea</taxon>
        <taxon>Methanobacteriati</taxon>
        <taxon>Methanobacteriota</taxon>
        <taxon>Methanomada group</taxon>
        <taxon>Methanococci</taxon>
        <taxon>Methanococcales</taxon>
        <taxon>Methanocaldococcaceae</taxon>
        <taxon>Methanocaldococcus</taxon>
    </lineage>
</organism>
<evidence type="ECO:0000256" key="4">
    <source>
        <dbReference type="ARBA" id="ARBA00022478"/>
    </source>
</evidence>
<evidence type="ECO:0000256" key="12">
    <source>
        <dbReference type="ARBA" id="ARBA00025096"/>
    </source>
</evidence>
<dbReference type="InterPro" id="IPR007646">
    <property type="entry name" value="RNA_pol_Rpb2_4"/>
</dbReference>
<sequence length="619" mass="70438">MRREANIYVNGKLVGTTDRPEELVNYIREKRRRGEISPYTTVVYYEDSNDVHINTDAGRMVRPLIVVENGKPKLTKEHIEKLKKGEITFDDLVKEGVIEYLDAEEEENAYIALSEEELTEKHTHLEIDPLTILGIGAGIAPYPEHNSAPRITMAAAMGKQSLGIPMSNIKWRLDTRGHYLHYPQTPIVRTKHQEILGFEKRPAGQNFVVAIMSYEGFNMEDAIIFNKSAIDRGLARSTFFRTYDACERRYPGGQMDRFEIPDKGVRGYRSEEDYKKLDEDGIVSVETFVKGGEVIIGKTSPPRFLEEHEITIQTKPQRRDSSVVVRHGEQGYVDKVILTETKEGNRLVKVKVRDLRIPELGDKFASRHGQKGVIGLTVQQEDMPFTESGIVPDIIINPHGIPSRMTVGQLLEMLGGKVGALEGRIIDGTIFSGEEEMDLREALEKLGFKRSGKEVMYDGRTGKKYEVEIYIGVIYYQKLHHLVAGKIHARSRGPIQVLTRQPTEGRAREGGLRFGEMERDVLIGHGAAMLLKERLMDESDPYDVCVCSNCGDFAILDYRRNIKYCPICGEIELLYSNKKIPFIRIPYAFKLLLDELKSMCIQPKIKVRDKVELEDFKEL</sequence>
<comment type="subcellular location">
    <subcellularLocation>
        <location evidence="2">Cytoplasm</location>
    </subcellularLocation>
</comment>
<dbReference type="InterPro" id="IPR014724">
    <property type="entry name" value="RNA_pol_RPB2_OB-fold"/>
</dbReference>
<dbReference type="Proteomes" id="UP000053695">
    <property type="component" value="Unassembled WGS sequence"/>
</dbReference>
<evidence type="ECO:0000259" key="17">
    <source>
        <dbReference type="Pfam" id="PF04560"/>
    </source>
</evidence>
<comment type="similarity">
    <text evidence="3 15">Belongs to the RNA polymerase beta chain family.</text>
</comment>
<evidence type="ECO:0000256" key="13">
    <source>
        <dbReference type="ARBA" id="ARBA00025838"/>
    </source>
</evidence>
<dbReference type="InterPro" id="IPR007641">
    <property type="entry name" value="RNA_pol_Rpb2_7"/>
</dbReference>
<keyword evidence="4 15" id="KW-0240">DNA-directed RNA polymerase</keyword>
<evidence type="ECO:0000256" key="15">
    <source>
        <dbReference type="RuleBase" id="RU363031"/>
    </source>
</evidence>
<dbReference type="InterPro" id="IPR007647">
    <property type="entry name" value="RNA_pol_Rpb2_5"/>
</dbReference>
<evidence type="ECO:0000256" key="5">
    <source>
        <dbReference type="ARBA" id="ARBA00022490"/>
    </source>
</evidence>
<name>N6UUA4_9EURY</name>
<dbReference type="GO" id="GO:0032549">
    <property type="term" value="F:ribonucleoside binding"/>
    <property type="evidence" value="ECO:0007669"/>
    <property type="project" value="InterPro"/>
</dbReference>
<dbReference type="GO" id="GO:0006351">
    <property type="term" value="P:DNA-templated transcription"/>
    <property type="evidence" value="ECO:0007669"/>
    <property type="project" value="InterPro"/>
</dbReference>
<evidence type="ECO:0000313" key="21">
    <source>
        <dbReference type="Proteomes" id="UP000053695"/>
    </source>
</evidence>
<evidence type="ECO:0000259" key="19">
    <source>
        <dbReference type="Pfam" id="PF04567"/>
    </source>
</evidence>
<dbReference type="InterPro" id="IPR015712">
    <property type="entry name" value="DNA-dir_RNA_pol_su2"/>
</dbReference>
<dbReference type="Pfam" id="PF04566">
    <property type="entry name" value="RNA_pol_Rpb2_4"/>
    <property type="match status" value="1"/>
</dbReference>
<evidence type="ECO:0000256" key="2">
    <source>
        <dbReference type="ARBA" id="ARBA00004496"/>
    </source>
</evidence>
<dbReference type="Pfam" id="PF04567">
    <property type="entry name" value="RNA_pol_Rpb2_5"/>
    <property type="match status" value="1"/>
</dbReference>
<keyword evidence="10" id="KW-0238">DNA-binding</keyword>
<evidence type="ECO:0000256" key="11">
    <source>
        <dbReference type="ARBA" id="ARBA00023163"/>
    </source>
</evidence>
<dbReference type="GO" id="GO:0003899">
    <property type="term" value="F:DNA-directed RNA polymerase activity"/>
    <property type="evidence" value="ECO:0007669"/>
    <property type="project" value="UniProtKB-EC"/>
</dbReference>
<dbReference type="InterPro" id="IPR007120">
    <property type="entry name" value="DNA-dir_RNAP_su2_dom"/>
</dbReference>
<accession>N6UUA4</accession>
<comment type="function">
    <text evidence="12">DNA-dependent RNA polymerase (RNAP) catalyzes the transcription of DNA into RNA using the four ribonucleoside triphosphates as substrates. The Rpo2 subunit (Rpo2N and Rpo2C in this organism) is implicated in DNA promoter recognition and in nucleotide binding.</text>
</comment>
<feature type="domain" description="RNA polymerase Rpb2" evidence="19">
    <location>
        <begin position="89"/>
        <end position="122"/>
    </location>
</feature>
<keyword evidence="21" id="KW-1185">Reference proteome</keyword>
<evidence type="ECO:0000256" key="3">
    <source>
        <dbReference type="ARBA" id="ARBA00006835"/>
    </source>
</evidence>
<dbReference type="InterPro" id="IPR019969">
    <property type="entry name" value="RNAP_Rpo2"/>
</dbReference>
<evidence type="ECO:0000259" key="16">
    <source>
        <dbReference type="Pfam" id="PF00562"/>
    </source>
</evidence>
<proteinExistence type="inferred from homology"/>
<evidence type="ECO:0000256" key="8">
    <source>
        <dbReference type="ARBA" id="ARBA00022723"/>
    </source>
</evidence>
<dbReference type="AlphaFoldDB" id="N6UUA4"/>
<comment type="subunit">
    <text evidence="13">Part of the RNA polymerase complex.</text>
</comment>
<dbReference type="Gene3D" id="2.40.50.150">
    <property type="match status" value="1"/>
</dbReference>
<comment type="catalytic activity">
    <reaction evidence="14 15">
        <text>RNA(n) + a ribonucleoside 5'-triphosphate = RNA(n+1) + diphosphate</text>
        <dbReference type="Rhea" id="RHEA:21248"/>
        <dbReference type="Rhea" id="RHEA-COMP:14527"/>
        <dbReference type="Rhea" id="RHEA-COMP:17342"/>
        <dbReference type="ChEBI" id="CHEBI:33019"/>
        <dbReference type="ChEBI" id="CHEBI:61557"/>
        <dbReference type="ChEBI" id="CHEBI:140395"/>
        <dbReference type="EC" id="2.7.7.6"/>
    </reaction>
</comment>
<keyword evidence="6 15" id="KW-0808">Transferase</keyword>
<dbReference type="PANTHER" id="PTHR20856">
    <property type="entry name" value="DNA-DIRECTED RNA POLYMERASE I SUBUNIT 2"/>
    <property type="match status" value="1"/>
</dbReference>
<dbReference type="Gene3D" id="2.40.270.10">
    <property type="entry name" value="DNA-directed RNA polymerase, subunit 2, domain 6"/>
    <property type="match status" value="1"/>
</dbReference>
<evidence type="ECO:0000256" key="7">
    <source>
        <dbReference type="ARBA" id="ARBA00022695"/>
    </source>
</evidence>
<evidence type="ECO:0000256" key="9">
    <source>
        <dbReference type="ARBA" id="ARBA00022833"/>
    </source>
</evidence>
<dbReference type="Pfam" id="PF00562">
    <property type="entry name" value="RNA_pol_Rpb2_6"/>
    <property type="match status" value="1"/>
</dbReference>
<dbReference type="SUPFAM" id="SSF64484">
    <property type="entry name" value="beta and beta-prime subunits of DNA dependent RNA-polymerase"/>
    <property type="match status" value="1"/>
</dbReference>
<keyword evidence="8" id="KW-0479">Metal-binding</keyword>
<dbReference type="GO" id="GO:0000428">
    <property type="term" value="C:DNA-directed RNA polymerase complex"/>
    <property type="evidence" value="ECO:0007669"/>
    <property type="project" value="UniProtKB-KW"/>
</dbReference>
<evidence type="ECO:0000313" key="20">
    <source>
        <dbReference type="EMBL" id="ENN95929.1"/>
    </source>
</evidence>
<evidence type="ECO:0000259" key="18">
    <source>
        <dbReference type="Pfam" id="PF04566"/>
    </source>
</evidence>
<comment type="function">
    <text evidence="15">DNA-dependent RNA polymerase catalyzes the transcription of DNA into RNA using the four ribonucleoside triphosphates as substrates.</text>
</comment>
<dbReference type="EC" id="2.7.7.6" evidence="15"/>
<keyword evidence="7 15" id="KW-0548">Nucleotidyltransferase</keyword>
<dbReference type="InterPro" id="IPR007121">
    <property type="entry name" value="RNA_pol_bsu_CS"/>
</dbReference>
<dbReference type="GO" id="GO:0005737">
    <property type="term" value="C:cytoplasm"/>
    <property type="evidence" value="ECO:0007669"/>
    <property type="project" value="UniProtKB-SubCell"/>
</dbReference>
<dbReference type="PATRIC" id="fig|1069083.5.peg.1010"/>
<dbReference type="PROSITE" id="PS01166">
    <property type="entry name" value="RNA_POL_BETA"/>
    <property type="match status" value="1"/>
</dbReference>
<gene>
    <name evidence="20" type="ORF">J422_05164</name>
</gene>
<keyword evidence="11 15" id="KW-0804">Transcription</keyword>
<evidence type="ECO:0000256" key="6">
    <source>
        <dbReference type="ARBA" id="ARBA00022679"/>
    </source>
</evidence>
<dbReference type="Gene3D" id="3.90.1070.20">
    <property type="match status" value="1"/>
</dbReference>
<keyword evidence="5" id="KW-0963">Cytoplasm</keyword>
<comment type="caution">
    <text evidence="20">The sequence shown here is derived from an EMBL/GenBank/DDBJ whole genome shotgun (WGS) entry which is preliminary data.</text>
</comment>
<dbReference type="GO" id="GO:0008270">
    <property type="term" value="F:zinc ion binding"/>
    <property type="evidence" value="ECO:0007669"/>
    <property type="project" value="InterPro"/>
</dbReference>
<feature type="domain" description="RNA polymerase Rpb2" evidence="18">
    <location>
        <begin position="7"/>
        <end position="68"/>
    </location>
</feature>
<feature type="domain" description="DNA-directed RNA polymerase subunit 2 hybrid-binding" evidence="16">
    <location>
        <begin position="137"/>
        <end position="508"/>
    </location>
</feature>
<keyword evidence="9" id="KW-0862">Zinc</keyword>
<dbReference type="EMBL" id="APMM01000033">
    <property type="protein sequence ID" value="ENN95929.1"/>
    <property type="molecule type" value="Genomic_DNA"/>
</dbReference>
<comment type="cofactor">
    <cofactor evidence="1">
        <name>Zn(2+)</name>
        <dbReference type="ChEBI" id="CHEBI:29105"/>
    </cofactor>
</comment>
<dbReference type="FunFam" id="2.40.270.10:FF:000011">
    <property type="entry name" value="DNA-directed RNA polymerase subunit beta"/>
    <property type="match status" value="1"/>
</dbReference>
<dbReference type="NCBIfam" id="TIGR03670">
    <property type="entry name" value="rpoB_arch"/>
    <property type="match status" value="1"/>
</dbReference>
<dbReference type="CDD" id="cd00653">
    <property type="entry name" value="RNA_pol_B_RPB2"/>
    <property type="match status" value="1"/>
</dbReference>
<feature type="domain" description="RNA polymerase Rpb2" evidence="17">
    <location>
        <begin position="510"/>
        <end position="606"/>
    </location>
</feature>
<evidence type="ECO:0000256" key="14">
    <source>
        <dbReference type="ARBA" id="ARBA00048552"/>
    </source>
</evidence>
<dbReference type="STRING" id="1069083.GCA_000371805_01224"/>
<evidence type="ECO:0000256" key="10">
    <source>
        <dbReference type="ARBA" id="ARBA00023125"/>
    </source>
</evidence>
<dbReference type="Gene3D" id="3.90.1800.10">
    <property type="entry name" value="RNA polymerase alpha subunit dimerisation domain"/>
    <property type="match status" value="1"/>
</dbReference>
<dbReference type="GO" id="GO:0003677">
    <property type="term" value="F:DNA binding"/>
    <property type="evidence" value="ECO:0007669"/>
    <property type="project" value="UniProtKB-KW"/>
</dbReference>
<reference evidence="20 21" key="1">
    <citation type="journal article" date="2013" name="Genome Announc.">
        <title>Draft Genome Sequence of a Highly Flagellated, Fast-Swimming Archaeon, Methanocaldococcus villosus Strain KIN24-T80 (DSM 22612).</title>
        <authorList>
            <person name="Thennarasu S."/>
            <person name="Polireddy D."/>
            <person name="Antony A."/>
            <person name="Yada M.R."/>
            <person name="Algarawi S."/>
            <person name="Sivakumar N."/>
        </authorList>
    </citation>
    <scope>NUCLEOTIDE SEQUENCE [LARGE SCALE GENOMIC DNA]</scope>
    <source>
        <strain evidence="20 21">KIN24-T80</strain>
    </source>
</reference>
<evidence type="ECO:0000256" key="1">
    <source>
        <dbReference type="ARBA" id="ARBA00001947"/>
    </source>
</evidence>